<evidence type="ECO:0000256" key="1">
    <source>
        <dbReference type="ARBA" id="ARBA00004141"/>
    </source>
</evidence>
<feature type="transmembrane region" description="Helical" evidence="7">
    <location>
        <begin position="332"/>
        <end position="353"/>
    </location>
</feature>
<proteinExistence type="inferred from homology"/>
<dbReference type="EMBL" id="JAABOJ010000011">
    <property type="protein sequence ID" value="KAF3283221.1"/>
    <property type="molecule type" value="Genomic_DNA"/>
</dbReference>
<dbReference type="InterPro" id="IPR049326">
    <property type="entry name" value="Rhodopsin_dom_fungi"/>
</dbReference>
<keyword evidence="2 7" id="KW-0812">Transmembrane</keyword>
<evidence type="ECO:0000256" key="2">
    <source>
        <dbReference type="ARBA" id="ARBA00022692"/>
    </source>
</evidence>
<dbReference type="InterPro" id="IPR052337">
    <property type="entry name" value="SAT4-like"/>
</dbReference>
<evidence type="ECO:0000256" key="5">
    <source>
        <dbReference type="ARBA" id="ARBA00038359"/>
    </source>
</evidence>
<evidence type="ECO:0000256" key="6">
    <source>
        <dbReference type="SAM" id="MobiDB-lite"/>
    </source>
</evidence>
<dbReference type="OrthoDB" id="5329176at2759"/>
<feature type="transmembrane region" description="Helical" evidence="7">
    <location>
        <begin position="179"/>
        <end position="205"/>
    </location>
</feature>
<feature type="transmembrane region" description="Helical" evidence="7">
    <location>
        <begin position="217"/>
        <end position="237"/>
    </location>
</feature>
<feature type="transmembrane region" description="Helical" evidence="7">
    <location>
        <begin position="259"/>
        <end position="282"/>
    </location>
</feature>
<feature type="compositionally biased region" description="Low complexity" evidence="6">
    <location>
        <begin position="369"/>
        <end position="392"/>
    </location>
</feature>
<feature type="domain" description="Rhodopsin" evidence="8">
    <location>
        <begin position="121"/>
        <end position="357"/>
    </location>
</feature>
<feature type="transmembrane region" description="Helical" evidence="7">
    <location>
        <begin position="136"/>
        <end position="159"/>
    </location>
</feature>
<comment type="caution">
    <text evidence="9">The sequence shown here is derived from an EMBL/GenBank/DDBJ whole genome shotgun (WGS) entry which is preliminary data.</text>
</comment>
<evidence type="ECO:0000313" key="9">
    <source>
        <dbReference type="EMBL" id="KAF3283221.1"/>
    </source>
</evidence>
<feature type="transmembrane region" description="Helical" evidence="7">
    <location>
        <begin position="294"/>
        <end position="312"/>
    </location>
</feature>
<evidence type="ECO:0000256" key="7">
    <source>
        <dbReference type="SAM" id="Phobius"/>
    </source>
</evidence>
<reference evidence="9 10" key="1">
    <citation type="submission" date="2020-01" db="EMBL/GenBank/DDBJ databases">
        <authorList>
            <person name="Palmer J.M."/>
        </authorList>
    </citation>
    <scope>NUCLEOTIDE SEQUENCE [LARGE SCALE GENOMIC DNA]</scope>
    <source>
        <strain evidence="9 10">TWF970</strain>
    </source>
</reference>
<evidence type="ECO:0000259" key="8">
    <source>
        <dbReference type="Pfam" id="PF20684"/>
    </source>
</evidence>
<accession>A0A7C8VC21</accession>
<dbReference type="Proteomes" id="UP000474640">
    <property type="component" value="Unassembled WGS sequence"/>
</dbReference>
<keyword evidence="4 7" id="KW-0472">Membrane</keyword>
<feature type="transmembrane region" description="Helical" evidence="7">
    <location>
        <begin position="103"/>
        <end position="124"/>
    </location>
</feature>
<organism evidence="9 10">
    <name type="scientific">Orbilia oligospora</name>
    <name type="common">Nematode-trapping fungus</name>
    <name type="synonym">Arthrobotrys oligospora</name>
    <dbReference type="NCBI Taxonomy" id="2813651"/>
    <lineage>
        <taxon>Eukaryota</taxon>
        <taxon>Fungi</taxon>
        <taxon>Dikarya</taxon>
        <taxon>Ascomycota</taxon>
        <taxon>Pezizomycotina</taxon>
        <taxon>Orbiliomycetes</taxon>
        <taxon>Orbiliales</taxon>
        <taxon>Orbiliaceae</taxon>
        <taxon>Orbilia</taxon>
    </lineage>
</organism>
<gene>
    <name evidence="9" type="ORF">TWF970_001199</name>
</gene>
<protein>
    <recommendedName>
        <fullName evidence="8">Rhodopsin domain-containing protein</fullName>
    </recommendedName>
</protein>
<sequence length="451" mass="50470">MGTPVNLTKGDLDLAASITINLGFLARNFYDTRTIDVISAFAGFYNDTPNATDPEILAFSGARPQDLSLLLQVLGERDMLRDSIFWLDAIRQYLPYTPGTGHLLVPVFAVFTVVTTIVLALRLWSRQTIAGGIRGYDWIMVFGYFMTLVYSASALYHAVNINISSQFWGYSWNEIARQQMFYIVLDILYPIAALIIKSSLLLFYYSLFSGRYLRLSVWATFGFTLATTMTIILYSIFKCHPVAYWSEWYTSECDSHQKIPYLVTGSFMILSDVIIWVLPLPMVLKLQLYRREKIAAIFTFSLGIFACIASIFRLQAVHKYFFTSAGTGKTPIINTWTIVELNLAIICASAPALRALCIRHAPKLLSYGSNGTDSSSNSSNNSNNNSGNGSMNERNRKNTKSVHGRVIVHHDQIRPSDLASLRSGISRTGSGWSDFEKSVHYSSTSRIGSPV</sequence>
<evidence type="ECO:0000313" key="10">
    <source>
        <dbReference type="Proteomes" id="UP000474640"/>
    </source>
</evidence>
<dbReference type="AlphaFoldDB" id="A0A7C8VC21"/>
<dbReference type="GO" id="GO:0016020">
    <property type="term" value="C:membrane"/>
    <property type="evidence" value="ECO:0007669"/>
    <property type="project" value="UniProtKB-SubCell"/>
</dbReference>
<feature type="region of interest" description="Disordered" evidence="6">
    <location>
        <begin position="369"/>
        <end position="399"/>
    </location>
</feature>
<evidence type="ECO:0000256" key="3">
    <source>
        <dbReference type="ARBA" id="ARBA00022989"/>
    </source>
</evidence>
<evidence type="ECO:0000256" key="4">
    <source>
        <dbReference type="ARBA" id="ARBA00023136"/>
    </source>
</evidence>
<keyword evidence="3 7" id="KW-1133">Transmembrane helix</keyword>
<dbReference type="Pfam" id="PF20684">
    <property type="entry name" value="Fung_rhodopsin"/>
    <property type="match status" value="1"/>
</dbReference>
<comment type="subcellular location">
    <subcellularLocation>
        <location evidence="1">Membrane</location>
        <topology evidence="1">Multi-pass membrane protein</topology>
    </subcellularLocation>
</comment>
<dbReference type="PANTHER" id="PTHR33048:SF129">
    <property type="entry name" value="INTEGRAL MEMBRANE PROTEIN-RELATED"/>
    <property type="match status" value="1"/>
</dbReference>
<comment type="similarity">
    <text evidence="5">Belongs to the SAT4 family.</text>
</comment>
<dbReference type="PANTHER" id="PTHR33048">
    <property type="entry name" value="PTH11-LIKE INTEGRAL MEMBRANE PROTEIN (AFU_ORTHOLOGUE AFUA_5G11245)"/>
    <property type="match status" value="1"/>
</dbReference>
<name>A0A7C8VC21_ORBOL</name>